<sequence length="38" mass="4643">MNIKFSIYKQIVHQSFEFEMLFDIILSKTELIKNKFSM</sequence>
<protein>
    <submittedName>
        <fullName evidence="1">Uncharacterized protein</fullName>
    </submittedName>
</protein>
<dbReference type="KEGG" id="bafz:BafPKo_0406"/>
<gene>
    <name evidence="1" type="ordered locus">BafPKo_0406</name>
</gene>
<accession>G0IS49</accession>
<reference evidence="1 2" key="1">
    <citation type="journal article" date="2011" name="J. Bacteriol.">
        <title>Whole-genome sequences of two Borrelia afzelii and two Borrelia garinii Lyme disease agent isolates.</title>
        <authorList>
            <person name="Casjens S.R."/>
            <person name="Mongodin E.F."/>
            <person name="Qiu W.-G."/>
            <person name="Dunn J.J."/>
            <person name="Luft B.J."/>
            <person name="Fraser-Liggett C.M."/>
            <person name="Schutzer S.E."/>
        </authorList>
    </citation>
    <scope>NUCLEOTIDE SEQUENCE [LARGE SCALE GENOMIC DNA]</scope>
    <source>
        <strain evidence="1 2">PKo</strain>
    </source>
</reference>
<proteinExistence type="predicted"/>
<dbReference type="PATRIC" id="fig|390236.22.peg.399"/>
<evidence type="ECO:0000313" key="1">
    <source>
        <dbReference type="EMBL" id="AEL69630.1"/>
    </source>
</evidence>
<evidence type="ECO:0000313" key="2">
    <source>
        <dbReference type="Proteomes" id="UP000005216"/>
    </source>
</evidence>
<dbReference type="AlphaFoldDB" id="G0IS49"/>
<keyword evidence="2" id="KW-1185">Reference proteome</keyword>
<dbReference type="EMBL" id="CP002933">
    <property type="protein sequence ID" value="AEL69630.1"/>
    <property type="molecule type" value="Genomic_DNA"/>
</dbReference>
<dbReference type="HOGENOM" id="CLU_3325170_0_0_12"/>
<organism evidence="1 2">
    <name type="scientific">Borreliella afzelii (strain PKo)</name>
    <name type="common">Borrelia afzelii</name>
    <dbReference type="NCBI Taxonomy" id="390236"/>
    <lineage>
        <taxon>Bacteria</taxon>
        <taxon>Pseudomonadati</taxon>
        <taxon>Spirochaetota</taxon>
        <taxon>Spirochaetia</taxon>
        <taxon>Spirochaetales</taxon>
        <taxon>Borreliaceae</taxon>
        <taxon>Borreliella</taxon>
    </lineage>
</organism>
<name>G0IS49_BORAP</name>
<dbReference type="Proteomes" id="UP000005216">
    <property type="component" value="Chromosome"/>
</dbReference>